<dbReference type="EMBL" id="JAGINW010000001">
    <property type="protein sequence ID" value="MBP2331105.1"/>
    <property type="molecule type" value="Genomic_DNA"/>
</dbReference>
<dbReference type="Gene3D" id="2.130.10.10">
    <property type="entry name" value="YVTN repeat-like/Quinoprotein amine dehydrogenase"/>
    <property type="match status" value="1"/>
</dbReference>
<feature type="repeat" description="ANK" evidence="3">
    <location>
        <begin position="59"/>
        <end position="91"/>
    </location>
</feature>
<evidence type="ECO:0000313" key="6">
    <source>
        <dbReference type="Proteomes" id="UP001519332"/>
    </source>
</evidence>
<evidence type="ECO:0000256" key="3">
    <source>
        <dbReference type="PROSITE-ProRule" id="PRU00023"/>
    </source>
</evidence>
<dbReference type="Gene3D" id="1.25.40.20">
    <property type="entry name" value="Ankyrin repeat-containing domain"/>
    <property type="match status" value="1"/>
</dbReference>
<dbReference type="SUPFAM" id="SSF50969">
    <property type="entry name" value="YVTN repeat-like/Quinoprotein amine dehydrogenase"/>
    <property type="match status" value="1"/>
</dbReference>
<feature type="repeat" description="ANK" evidence="3">
    <location>
        <begin position="1"/>
        <end position="30"/>
    </location>
</feature>
<evidence type="ECO:0000256" key="4">
    <source>
        <dbReference type="SAM" id="MobiDB-lite"/>
    </source>
</evidence>
<keyword evidence="6" id="KW-1185">Reference proteome</keyword>
<dbReference type="SUPFAM" id="SSF48403">
    <property type="entry name" value="Ankyrin repeat"/>
    <property type="match status" value="1"/>
</dbReference>
<dbReference type="RefSeq" id="WP_209647741.1">
    <property type="nucleotide sequence ID" value="NZ_JAGINW010000001.1"/>
</dbReference>
<gene>
    <name evidence="5" type="ORF">JOF56_011490</name>
</gene>
<dbReference type="Pfam" id="PF12796">
    <property type="entry name" value="Ank_2"/>
    <property type="match status" value="1"/>
</dbReference>
<dbReference type="InterPro" id="IPR015943">
    <property type="entry name" value="WD40/YVTN_repeat-like_dom_sf"/>
</dbReference>
<evidence type="ECO:0000256" key="1">
    <source>
        <dbReference type="ARBA" id="ARBA00022737"/>
    </source>
</evidence>
<accession>A0ABS4U3A3</accession>
<dbReference type="Gene3D" id="2.120.10.30">
    <property type="entry name" value="TolB, C-terminal domain"/>
    <property type="match status" value="1"/>
</dbReference>
<dbReference type="PROSITE" id="PS50088">
    <property type="entry name" value="ANK_REPEAT"/>
    <property type="match status" value="2"/>
</dbReference>
<dbReference type="Proteomes" id="UP001519332">
    <property type="component" value="Unassembled WGS sequence"/>
</dbReference>
<dbReference type="PANTHER" id="PTHR24201:SF16">
    <property type="entry name" value="ANKYRIN-1-LIKE-RELATED"/>
    <property type="match status" value="1"/>
</dbReference>
<reference evidence="5 6" key="1">
    <citation type="submission" date="2021-03" db="EMBL/GenBank/DDBJ databases">
        <title>Sequencing the genomes of 1000 actinobacteria strains.</title>
        <authorList>
            <person name="Klenk H.-P."/>
        </authorList>
    </citation>
    <scope>NUCLEOTIDE SEQUENCE [LARGE SCALE GENOMIC DNA]</scope>
    <source>
        <strain evidence="5 6">DSM 46670</strain>
    </source>
</reference>
<feature type="region of interest" description="Disordered" evidence="4">
    <location>
        <begin position="83"/>
        <end position="103"/>
    </location>
</feature>
<feature type="compositionally biased region" description="Basic and acidic residues" evidence="4">
    <location>
        <begin position="83"/>
        <end position="92"/>
    </location>
</feature>
<keyword evidence="2 3" id="KW-0040">ANK repeat</keyword>
<dbReference type="PANTHER" id="PTHR24201">
    <property type="entry name" value="ANK_REP_REGION DOMAIN-CONTAINING PROTEIN"/>
    <property type="match status" value="1"/>
</dbReference>
<dbReference type="Pfam" id="PF07676">
    <property type="entry name" value="PD40"/>
    <property type="match status" value="1"/>
</dbReference>
<dbReference type="InterPro" id="IPR011044">
    <property type="entry name" value="Quino_amine_DH_bsu"/>
</dbReference>
<dbReference type="InterPro" id="IPR002110">
    <property type="entry name" value="Ankyrin_rpt"/>
</dbReference>
<keyword evidence="1" id="KW-0677">Repeat</keyword>
<organism evidence="5 6">
    <name type="scientific">Kibdelosporangium banguiense</name>
    <dbReference type="NCBI Taxonomy" id="1365924"/>
    <lineage>
        <taxon>Bacteria</taxon>
        <taxon>Bacillati</taxon>
        <taxon>Actinomycetota</taxon>
        <taxon>Actinomycetes</taxon>
        <taxon>Pseudonocardiales</taxon>
        <taxon>Pseudonocardiaceae</taxon>
        <taxon>Kibdelosporangium</taxon>
    </lineage>
</organism>
<evidence type="ECO:0000313" key="5">
    <source>
        <dbReference type="EMBL" id="MBP2331105.1"/>
    </source>
</evidence>
<dbReference type="InterPro" id="IPR036770">
    <property type="entry name" value="Ankyrin_rpt-contain_sf"/>
</dbReference>
<dbReference type="SMART" id="SM00248">
    <property type="entry name" value="ANK"/>
    <property type="match status" value="3"/>
</dbReference>
<protein>
    <recommendedName>
        <fullName evidence="7">Ankyrin repeat-containing protein</fullName>
    </recommendedName>
</protein>
<comment type="caution">
    <text evidence="5">The sequence shown here is derived from an EMBL/GenBank/DDBJ whole genome shotgun (WGS) entry which is preliminary data.</text>
</comment>
<dbReference type="InterPro" id="IPR011042">
    <property type="entry name" value="6-blade_b-propeller_TolB-like"/>
</dbReference>
<proteinExistence type="predicted"/>
<dbReference type="PROSITE" id="PS50297">
    <property type="entry name" value="ANK_REP_REGION"/>
    <property type="match status" value="2"/>
</dbReference>
<sequence length="424" mass="45442">MDLHSAVASGDADAVRALLATGAALSSTDEQGCTPLEVARDPDIARLLISAGAPVRTHGLTSPLHRAVEFGWTDVAEMLLDRGADPSSRDEYGDLPQDLLPSGPSVLRERMARRLRYHGQSARLGLDDVTNGTQQTVAIRPHRSEALTTMYRGTVLVRWELEPRIKPLEILRAGTRSELRGPEGSVTGSLVAFAGPKTVQLRQWAAIRLAHELPDAPTGSLAMSPDGTHLAIGGDQRLVIVDPQSGAIVAGDHELDHADWEGLGDSRVTPRFSPDGRTIAVANSMRGSWWLTVLDITGDGHLRHRYDRRDPQPWSSEVSGAIRFSPDGELVVMWVHPTAVIATRTATGEAAWTHKLESASGSLCFTGDGRTLAVGTSSGVSWLDANTGRPRGRETTFGAVHDLAYADHCGMLAATSTGLHRLLG</sequence>
<evidence type="ECO:0008006" key="7">
    <source>
        <dbReference type="Google" id="ProtNLM"/>
    </source>
</evidence>
<dbReference type="InterPro" id="IPR011659">
    <property type="entry name" value="WD40"/>
</dbReference>
<name>A0ABS4U3A3_9PSEU</name>
<dbReference type="InterPro" id="IPR050776">
    <property type="entry name" value="Ank_Repeat/CDKN_Inhibitor"/>
</dbReference>
<evidence type="ECO:0000256" key="2">
    <source>
        <dbReference type="ARBA" id="ARBA00023043"/>
    </source>
</evidence>